<accession>A0A6G0U9Z9</accession>
<dbReference type="Pfam" id="PF24515">
    <property type="entry name" value="ARM_KNTC1_3rd"/>
    <property type="match status" value="1"/>
</dbReference>
<evidence type="ECO:0000259" key="4">
    <source>
        <dbReference type="Pfam" id="PF24520"/>
    </source>
</evidence>
<dbReference type="Pfam" id="PF10493">
    <property type="entry name" value="Rod_C"/>
    <property type="match status" value="1"/>
</dbReference>
<keyword evidence="6" id="KW-1185">Reference proteome</keyword>
<dbReference type="GO" id="GO:0000070">
    <property type="term" value="P:mitotic sister chromatid segregation"/>
    <property type="evidence" value="ECO:0007669"/>
    <property type="project" value="TreeGrafter"/>
</dbReference>
<evidence type="ECO:0000259" key="1">
    <source>
        <dbReference type="Pfam" id="PF10493"/>
    </source>
</evidence>
<dbReference type="InterPro" id="IPR036322">
    <property type="entry name" value="WD40_repeat_dom_sf"/>
</dbReference>
<organism evidence="5 6">
    <name type="scientific">Aphis glycines</name>
    <name type="common">Soybean aphid</name>
    <dbReference type="NCBI Taxonomy" id="307491"/>
    <lineage>
        <taxon>Eukaryota</taxon>
        <taxon>Metazoa</taxon>
        <taxon>Ecdysozoa</taxon>
        <taxon>Arthropoda</taxon>
        <taxon>Hexapoda</taxon>
        <taxon>Insecta</taxon>
        <taxon>Pterygota</taxon>
        <taxon>Neoptera</taxon>
        <taxon>Paraneoptera</taxon>
        <taxon>Hemiptera</taxon>
        <taxon>Sternorrhyncha</taxon>
        <taxon>Aphidomorpha</taxon>
        <taxon>Aphidoidea</taxon>
        <taxon>Aphididae</taxon>
        <taxon>Aphidini</taxon>
        <taxon>Aphis</taxon>
        <taxon>Aphis</taxon>
    </lineage>
</organism>
<sequence length="1991" mass="229083">MWDGITIGYSSADETINFGTRAVAIGDSRIFETTTLATIKRTCDEKCVSKEDLKISAMCTQDLMYISGGRSFASFNTSITEINQTFGFPNQIVDAKISDDGCYLIVLLYDWTIYCCSFTNPRILFIKRVSKNPRCLPSEMESPVGLFFSHKENHFYITVITSSGFINKFICANVMELTEKSVLDNDFKNIENLITLKTFDIHENVKTVCGMYDNILIAGDSICLYEGENMRSKEFLFPDNYKIKKLVFTQDKSFIICLTDSKTMLLVCAFTFLPIKEWNKVPISDFTVMQEMGTTSVLLLTDEIQPSLMLVSMPDFSVTFKLPTSSLTYLIDYPSTSDGLLYLEAHGDEDINTLHVKLISEGQPDLRLARMLRRGKYDEARNFAAAFNLDPETVYKEQVKGLMGKLDVWQPGNKGIQETFDEMMDYLNKIKDITFVGNCALNIIVPSFSLCRKLLRYALLRVKSSSQGLENKLTFLLDQLQSTLHKLDTFCLLHDVSDWSIENTELWLSFCKQNVNDICLDLIQKNQLSDVLTVWSRHIAEIKSFINDEFINEYFSSTPFSVDIYDLKLWVKSFASTTLFMYYDETVASMVSYIESKVRWNELYLHLDWINPSLEICRYFLNIINQIVSSPLCLSISRPTEPQMKLILLIKYLTELKELNDNFGVKITLDDYELSHEDKNYSELSFLILDQIQMNTFSDFITTFWSTFTLQRFLNSDEILSAYIKNIVSQVDCWWSWEEKATMILNFISNKEIKSDSALSILKAASIPWSELMVKLCDETLHTDLNTATIKDIVEVKSLLTSKLILKSYNLSFTNITPSIIIIAVQNICSQNRSTVLEDIVKLVSTQSVTVQREAYEIYIQYLIESGLTDKAIESLTNPQIIPSSMVQRICITIWITYNSLRKQSIFVEEASKYFIVLKFLAKSQCIDIRQECQHSVNGLINIYYLKSEFKIECDLSDFSNEEKLLKKCVNVVLKDECFNNMKTSIIQAKLSRLSNLLFQSFENVVVQFVKESALQINNENICLFGQFINSFGDVSPQLATKLLELGELLVSTYDPVSQAAFKIPLWTLIRRITQLVTVNSESSLLTRAVELSQWVEPFYLTCGDVVNSDNIELGLAYSWRNGIIDKNSIHIEFFEQFKLYSSFLNSYNPKSSLHCYKKIDIKDSYDTISSPDIIMSSLEYFQGQNLIGLHITVTQIMCLYRAILQNQQTLEPELNKKGNNLIKSNVRQILKSVTYSRNLDMDLGLGLLNTLRPHDAVNWLEDALNNVGMNYQKLTNITDLGLVYLRLNIDTAGDLYEILKSTKNKCIWGKKLMKYGFAFKDAFYNSELDQRHLLQKMIRSPIITLNVLVDYCNDTHFDLQQTAKLFLESCLIQWEPYTPGEDEEKTFDWIAKIIEDKDALLKKCEDIFCVITDKTDILDFLWNHVWEQVNIYYYEVFLVIMGLIEKYDVNAVLKFHVQKEILLFLMQYKRVSLPEEHEQEIWFAMFQESQSLPPISKYRLPYVPLANKKKKKFGHREIHVWKIIKPELTFFTYNKWFSIIEAIEMDKDTLCILTVKNMVNEVATKDKNVEWYLHMRLESLLKDIQVVLSNVKNLEIVAASLYFVVNSLPLGADQLAAAKISHSQAQEWVKLENSENAKSGITKVVTKYVLITTKHILHMYGFGKPNYLQLALQPNELIRELYNDPIILKRHTGEIKLFPDINGAVDAIVEVHGKGDLALKVDLLKEWLQPSSLGSMGSPDKSLMSTTNSFCVAQENLTISEGVLRACYLLENDTPAYNLHNFLICQAYNEDDSDSMCPTSVRLRALQCLCLVRTENIEEITCRSKEMMKNNLIELSIITELETLGINFSPARYRACDKSKLVQSLMARRSLSSTKLASHLCVLYSDAMNPSIWDLLLTRLINFTMIIELEKVLIHLMDKWHKLTFDIIEKAWNVFLKSSFNTAKDSYEVIHCVKLAFSCPVIDSIDLSPIIEHCERFQLDQYVQKLKCLS</sequence>
<feature type="domain" description="RZZ complex subunit KNTC1/ROD C-terminal" evidence="1">
    <location>
        <begin position="1492"/>
        <end position="1982"/>
    </location>
</feature>
<evidence type="ECO:0000313" key="5">
    <source>
        <dbReference type="EMBL" id="KAE9545590.1"/>
    </source>
</evidence>
<evidence type="ECO:0000259" key="3">
    <source>
        <dbReference type="Pfam" id="PF24516"/>
    </source>
</evidence>
<dbReference type="OrthoDB" id="343783at2759"/>
<dbReference type="InterPro" id="IPR052802">
    <property type="entry name" value="KNTC1"/>
</dbReference>
<dbReference type="InterPro" id="IPR055405">
    <property type="entry name" value="ARM_KNTC1_3rd"/>
</dbReference>
<dbReference type="GO" id="GO:0005828">
    <property type="term" value="C:kinetochore microtubule"/>
    <property type="evidence" value="ECO:0007669"/>
    <property type="project" value="TreeGrafter"/>
</dbReference>
<dbReference type="Pfam" id="PF24520">
    <property type="entry name" value="ARM_KNTC1_1st"/>
    <property type="match status" value="1"/>
</dbReference>
<protein>
    <submittedName>
        <fullName evidence="5">Uncharacterized protein</fullName>
    </submittedName>
</protein>
<dbReference type="InterPro" id="IPR055404">
    <property type="entry name" value="ARM_KNTC1_2nd"/>
</dbReference>
<evidence type="ECO:0000313" key="6">
    <source>
        <dbReference type="Proteomes" id="UP000475862"/>
    </source>
</evidence>
<gene>
    <name evidence="5" type="ORF">AGLY_001133</name>
</gene>
<name>A0A6G0U9Z9_APHGL</name>
<dbReference type="GO" id="GO:0031267">
    <property type="term" value="F:small GTPase binding"/>
    <property type="evidence" value="ECO:0007669"/>
    <property type="project" value="TreeGrafter"/>
</dbReference>
<dbReference type="Proteomes" id="UP000475862">
    <property type="component" value="Unassembled WGS sequence"/>
</dbReference>
<dbReference type="InterPro" id="IPR055403">
    <property type="entry name" value="ARM_KNTC1_1st"/>
</dbReference>
<dbReference type="PANTHER" id="PTHR15688">
    <property type="entry name" value="KINETOCHORE-ASSOCIATED PROTEIN 1"/>
    <property type="match status" value="1"/>
</dbReference>
<dbReference type="GO" id="GO:1903394">
    <property type="term" value="P:protein localization to kinetochore involved in kinetochore assembly"/>
    <property type="evidence" value="ECO:0007669"/>
    <property type="project" value="TreeGrafter"/>
</dbReference>
<dbReference type="GO" id="GO:1990423">
    <property type="term" value="C:RZZ complex"/>
    <property type="evidence" value="ECO:0007669"/>
    <property type="project" value="TreeGrafter"/>
</dbReference>
<dbReference type="Pfam" id="PF24516">
    <property type="entry name" value="ARM_KNTC1_2nd"/>
    <property type="match status" value="1"/>
</dbReference>
<dbReference type="GO" id="GO:0005737">
    <property type="term" value="C:cytoplasm"/>
    <property type="evidence" value="ECO:0007669"/>
    <property type="project" value="TreeGrafter"/>
</dbReference>
<evidence type="ECO:0000259" key="2">
    <source>
        <dbReference type="Pfam" id="PF24515"/>
    </source>
</evidence>
<feature type="domain" description="KNTC1 third ARM-repeats" evidence="2">
    <location>
        <begin position="1224"/>
        <end position="1442"/>
    </location>
</feature>
<feature type="domain" description="KNTC1 first ARM-repeats" evidence="4">
    <location>
        <begin position="370"/>
        <end position="614"/>
    </location>
</feature>
<comment type="caution">
    <text evidence="5">The sequence shown here is derived from an EMBL/GenBank/DDBJ whole genome shotgun (WGS) entry which is preliminary data.</text>
</comment>
<dbReference type="InterPro" id="IPR019527">
    <property type="entry name" value="RZZ-complex_KNTC1/ROD_C"/>
</dbReference>
<dbReference type="EMBL" id="VYZN01000001">
    <property type="protein sequence ID" value="KAE9545590.1"/>
    <property type="molecule type" value="Genomic_DNA"/>
</dbReference>
<reference evidence="5 6" key="1">
    <citation type="submission" date="2019-08" db="EMBL/GenBank/DDBJ databases">
        <title>The genome of the soybean aphid Biotype 1, its phylome, world population structure and adaptation to the North American continent.</title>
        <authorList>
            <person name="Giordano R."/>
            <person name="Donthu R.K."/>
            <person name="Hernandez A.G."/>
            <person name="Wright C.L."/>
            <person name="Zimin A.V."/>
        </authorList>
    </citation>
    <scope>NUCLEOTIDE SEQUENCE [LARGE SCALE GENOMIC DNA]</scope>
    <source>
        <tissue evidence="5">Whole aphids</tissue>
    </source>
</reference>
<dbReference type="PANTHER" id="PTHR15688:SF1">
    <property type="entry name" value="KINETOCHORE-ASSOCIATED PROTEIN 1"/>
    <property type="match status" value="1"/>
</dbReference>
<proteinExistence type="predicted"/>
<feature type="domain" description="KNTC1 second ARM-repeats" evidence="3">
    <location>
        <begin position="719"/>
        <end position="876"/>
    </location>
</feature>
<dbReference type="GO" id="GO:0007094">
    <property type="term" value="P:mitotic spindle assembly checkpoint signaling"/>
    <property type="evidence" value="ECO:0007669"/>
    <property type="project" value="TreeGrafter"/>
</dbReference>
<dbReference type="SUPFAM" id="SSF50978">
    <property type="entry name" value="WD40 repeat-like"/>
    <property type="match status" value="1"/>
</dbReference>